<gene>
    <name evidence="1" type="ORF">BLNAU_5540</name>
</gene>
<dbReference type="Proteomes" id="UP001281761">
    <property type="component" value="Unassembled WGS sequence"/>
</dbReference>
<name>A0ABQ9Y6W5_9EUKA</name>
<comment type="caution">
    <text evidence="1">The sequence shown here is derived from an EMBL/GenBank/DDBJ whole genome shotgun (WGS) entry which is preliminary data.</text>
</comment>
<dbReference type="EMBL" id="JARBJD010000029">
    <property type="protein sequence ID" value="KAK2959491.1"/>
    <property type="molecule type" value="Genomic_DNA"/>
</dbReference>
<reference evidence="1 2" key="1">
    <citation type="journal article" date="2022" name="bioRxiv">
        <title>Genomics of Preaxostyla Flagellates Illuminates Evolutionary Transitions and the Path Towards Mitochondrial Loss.</title>
        <authorList>
            <person name="Novak L.V.F."/>
            <person name="Treitli S.C."/>
            <person name="Pyrih J."/>
            <person name="Halakuc P."/>
            <person name="Pipaliya S.V."/>
            <person name="Vacek V."/>
            <person name="Brzon O."/>
            <person name="Soukal P."/>
            <person name="Eme L."/>
            <person name="Dacks J.B."/>
            <person name="Karnkowska A."/>
            <person name="Elias M."/>
            <person name="Hampl V."/>
        </authorList>
    </citation>
    <scope>NUCLEOTIDE SEQUENCE [LARGE SCALE GENOMIC DNA]</scope>
    <source>
        <strain evidence="1">NAU3</strain>
        <tissue evidence="1">Gut</tissue>
    </source>
</reference>
<evidence type="ECO:0000313" key="2">
    <source>
        <dbReference type="Proteomes" id="UP001281761"/>
    </source>
</evidence>
<sequence length="568" mass="63026">MFRQDHDFSTHIDQALQTAASSPISESEIVQLGESIVDGRLDPLDVLHMISSRFEITPPSYLFYLQQNQNPIHQSIVLLSWLFIDLPQPSNLQLLPIFIPLLKFSMTSLPSFLSSSLWCRVTSLIPSTPAREPPPQAHHPSTLCAFISFISSIIHLSLSSTPLTPIPFTTLISSDLSKLSSHPDLLVRTAASSCQSHLEKLSRLSDESLQLARNAIIIWDPTRFRREGNRIIRIGVIDSSQLENCKTGDLADKPGASVFRLGGGHVNLDGCLWESGNMIPRDNSDVTVELDINRRTLVLFVDGEKQPHAIFDFPHSVRLALLVYGKDNSVDILSFDQVNRPDTQTSSNDSNQPPLFLSTPFLRIHSLIDASPFFLSLVQYLKTGNTLGDTTIPKTEALLKQLNEVLDNHLLRHLLRDRLDLVASPVCRVIPTLLNRRTDGFGDFRDTVLTLVTSGCQNIVTLSLRLLRLTVSTSPKEDKFSLVGSGLFVQLATTLSRIRNSLSADAHLNFIDAISYCAIGRFSQDVAILSERTALSTESIHQSILEQLVQPVAPYVFWVKLGSIDVSA</sequence>
<accession>A0ABQ9Y6W5</accession>
<organism evidence="1 2">
    <name type="scientific">Blattamonas nauphoetae</name>
    <dbReference type="NCBI Taxonomy" id="2049346"/>
    <lineage>
        <taxon>Eukaryota</taxon>
        <taxon>Metamonada</taxon>
        <taxon>Preaxostyla</taxon>
        <taxon>Oxymonadida</taxon>
        <taxon>Blattamonas</taxon>
    </lineage>
</organism>
<proteinExistence type="predicted"/>
<protein>
    <submittedName>
        <fullName evidence="1">Uncharacterized protein</fullName>
    </submittedName>
</protein>
<evidence type="ECO:0000313" key="1">
    <source>
        <dbReference type="EMBL" id="KAK2959491.1"/>
    </source>
</evidence>
<keyword evidence="2" id="KW-1185">Reference proteome</keyword>